<evidence type="ECO:0000313" key="4">
    <source>
        <dbReference type="EMBL" id="GJE92802.1"/>
    </source>
</evidence>
<evidence type="ECO:0000256" key="3">
    <source>
        <dbReference type="SAM" id="SignalP"/>
    </source>
</evidence>
<name>A0A9P3LG79_9APHY</name>
<feature type="region of interest" description="Disordered" evidence="1">
    <location>
        <begin position="219"/>
        <end position="240"/>
    </location>
</feature>
<proteinExistence type="predicted"/>
<reference evidence="4 5" key="1">
    <citation type="submission" date="2021-08" db="EMBL/GenBank/DDBJ databases">
        <title>Draft Genome Sequence of Phanerochaete sordida strain YK-624.</title>
        <authorList>
            <person name="Mori T."/>
            <person name="Dohra H."/>
            <person name="Suzuki T."/>
            <person name="Kawagishi H."/>
            <person name="Hirai H."/>
        </authorList>
    </citation>
    <scope>NUCLEOTIDE SEQUENCE [LARGE SCALE GENOMIC DNA]</scope>
    <source>
        <strain evidence="4 5">YK-624</strain>
    </source>
</reference>
<keyword evidence="2" id="KW-0472">Membrane</keyword>
<sequence>MRLSAFPLLLAGASLVQYATASPIRVVVVTSAQEVSTNIGYDSPAPIVAPFVRPYAPLPEVALPRPGAGRHRGCSKMKDKALAITNKFREAFGLPLIAAEPHHDEMHGMVKILPIGSTLPRLTPVDHGVVHVAPNRGPGRHRNAPFLHRVHRALMVLGPWEGRAVAFVLGCGIGVLLRMVWVIAILFARAFRSSSRSYDEDVQEVLVFEADAEEILVPPPQYTDEKGPLPPVEEKTDVKA</sequence>
<evidence type="ECO:0000256" key="2">
    <source>
        <dbReference type="SAM" id="Phobius"/>
    </source>
</evidence>
<keyword evidence="3" id="KW-0732">Signal</keyword>
<accession>A0A9P3LG79</accession>
<dbReference type="OrthoDB" id="3233375at2759"/>
<feature type="signal peptide" evidence="3">
    <location>
        <begin position="1"/>
        <end position="21"/>
    </location>
</feature>
<gene>
    <name evidence="4" type="ORF">PsYK624_089590</name>
</gene>
<keyword evidence="2" id="KW-1133">Transmembrane helix</keyword>
<feature type="chain" id="PRO_5040397686" description="Protein BIG1" evidence="3">
    <location>
        <begin position="22"/>
        <end position="240"/>
    </location>
</feature>
<evidence type="ECO:0000256" key="1">
    <source>
        <dbReference type="SAM" id="MobiDB-lite"/>
    </source>
</evidence>
<protein>
    <recommendedName>
        <fullName evidence="6">Protein BIG1</fullName>
    </recommendedName>
</protein>
<keyword evidence="2" id="KW-0812">Transmembrane</keyword>
<dbReference type="EMBL" id="BPQB01000028">
    <property type="protein sequence ID" value="GJE92802.1"/>
    <property type="molecule type" value="Genomic_DNA"/>
</dbReference>
<organism evidence="4 5">
    <name type="scientific">Phanerochaete sordida</name>
    <dbReference type="NCBI Taxonomy" id="48140"/>
    <lineage>
        <taxon>Eukaryota</taxon>
        <taxon>Fungi</taxon>
        <taxon>Dikarya</taxon>
        <taxon>Basidiomycota</taxon>
        <taxon>Agaricomycotina</taxon>
        <taxon>Agaricomycetes</taxon>
        <taxon>Polyporales</taxon>
        <taxon>Phanerochaetaceae</taxon>
        <taxon>Phanerochaete</taxon>
    </lineage>
</organism>
<dbReference type="Proteomes" id="UP000703269">
    <property type="component" value="Unassembled WGS sequence"/>
</dbReference>
<keyword evidence="5" id="KW-1185">Reference proteome</keyword>
<evidence type="ECO:0008006" key="6">
    <source>
        <dbReference type="Google" id="ProtNLM"/>
    </source>
</evidence>
<evidence type="ECO:0000313" key="5">
    <source>
        <dbReference type="Proteomes" id="UP000703269"/>
    </source>
</evidence>
<feature type="compositionally biased region" description="Basic and acidic residues" evidence="1">
    <location>
        <begin position="223"/>
        <end position="240"/>
    </location>
</feature>
<dbReference type="AlphaFoldDB" id="A0A9P3LG79"/>
<feature type="transmembrane region" description="Helical" evidence="2">
    <location>
        <begin position="164"/>
        <end position="188"/>
    </location>
</feature>
<comment type="caution">
    <text evidence="4">The sequence shown here is derived from an EMBL/GenBank/DDBJ whole genome shotgun (WGS) entry which is preliminary data.</text>
</comment>